<protein>
    <submittedName>
        <fullName evidence="2">Uncharacterized protein</fullName>
    </submittedName>
</protein>
<dbReference type="EnsemblPlants" id="Kaladp0008s0919.1.v1.1">
    <property type="protein sequence ID" value="Kaladp0008s0919.1.v1.1"/>
    <property type="gene ID" value="Kaladp0008s0919.v1.1"/>
</dbReference>
<evidence type="ECO:0000256" key="1">
    <source>
        <dbReference type="SAM" id="MobiDB-lite"/>
    </source>
</evidence>
<organism evidence="2 3">
    <name type="scientific">Kalanchoe fedtschenkoi</name>
    <name type="common">Lavender scallops</name>
    <name type="synonym">South American air plant</name>
    <dbReference type="NCBI Taxonomy" id="63787"/>
    <lineage>
        <taxon>Eukaryota</taxon>
        <taxon>Viridiplantae</taxon>
        <taxon>Streptophyta</taxon>
        <taxon>Embryophyta</taxon>
        <taxon>Tracheophyta</taxon>
        <taxon>Spermatophyta</taxon>
        <taxon>Magnoliopsida</taxon>
        <taxon>eudicotyledons</taxon>
        <taxon>Gunneridae</taxon>
        <taxon>Pentapetalae</taxon>
        <taxon>Saxifragales</taxon>
        <taxon>Crassulaceae</taxon>
        <taxon>Kalanchoe</taxon>
    </lineage>
</organism>
<accession>A0A7N0SWJ0</accession>
<dbReference type="Proteomes" id="UP000594263">
    <property type="component" value="Unplaced"/>
</dbReference>
<proteinExistence type="predicted"/>
<evidence type="ECO:0000313" key="2">
    <source>
        <dbReference type="EnsemblPlants" id="Kaladp0008s0919.1.v1.1"/>
    </source>
</evidence>
<name>A0A7N0SWJ0_KALFE</name>
<dbReference type="AlphaFoldDB" id="A0A7N0SWJ0"/>
<keyword evidence="3" id="KW-1185">Reference proteome</keyword>
<dbReference type="Gramene" id="Kaladp0008s0919.1.v1.1">
    <property type="protein sequence ID" value="Kaladp0008s0919.1.v1.1"/>
    <property type="gene ID" value="Kaladp0008s0919.v1.1"/>
</dbReference>
<evidence type="ECO:0000313" key="3">
    <source>
        <dbReference type="Proteomes" id="UP000594263"/>
    </source>
</evidence>
<feature type="region of interest" description="Disordered" evidence="1">
    <location>
        <begin position="25"/>
        <end position="54"/>
    </location>
</feature>
<sequence>MREKFSFFSWYELNENKLLGPDVVLDDIDESQPPPASTADSAQPPPLSISKLNRRPLASVSSKFDLSPPTRSSPVESNIIWNCGVFHINAVNTSRWKRCSSITIKVVNFQAKPRPDRIMPRELEFLLWMSRVLKALIAFFGDCSWVLGAD</sequence>
<reference evidence="2" key="1">
    <citation type="submission" date="2021-01" db="UniProtKB">
        <authorList>
            <consortium name="EnsemblPlants"/>
        </authorList>
    </citation>
    <scope>IDENTIFICATION</scope>
</reference>